<comment type="similarity">
    <text evidence="2">Belongs to the autoinducer-2 exporter (AI-2E) (TC 2.A.86) family.</text>
</comment>
<feature type="transmembrane region" description="Helical" evidence="8">
    <location>
        <begin position="297"/>
        <end position="324"/>
    </location>
</feature>
<dbReference type="EMBL" id="CP055156">
    <property type="protein sequence ID" value="QNF34116.1"/>
    <property type="molecule type" value="Genomic_DNA"/>
</dbReference>
<sequence length="361" mass="40275">MTGISINRLAVTQVVLVLTVLILYYGRVFLIPLAFAVFFAMMLLPVSNKLEKWGIGRIWSTLLCIALILLFIAAIFFIVGLQAASLSEDLPQIQKKLQQYLDTGQQWVQQQFGVAPQEQIKVLKSQISKFSELFNQFATSLLSGGMGLLSGFALILFYFFFLMWKREKYEKFFVHLAQPENRPEVKQTLSEIKQVASQYLVARLFSMVFLAVFYMVGFSVIGIENAIIISLVAVLPTIVPYIGSIIGGLFPLLMALVAGSSGMVLPVIIVLVLAQVIDNNIIEPLVEGNSMNISPFITIVAIVLGELIWGIAGMILFIPIFAIIRIICDHLPALAPYSFLLENDVEEPKWMEKVKGWFGKS</sequence>
<feature type="transmembrane region" description="Helical" evidence="8">
    <location>
        <begin position="58"/>
        <end position="81"/>
    </location>
</feature>
<feature type="transmembrane region" description="Helical" evidence="8">
    <location>
        <begin position="7"/>
        <end position="24"/>
    </location>
</feature>
<feature type="transmembrane region" description="Helical" evidence="8">
    <location>
        <begin position="200"/>
        <end position="221"/>
    </location>
</feature>
<keyword evidence="3" id="KW-0813">Transport</keyword>
<keyword evidence="6 8" id="KW-1133">Transmembrane helix</keyword>
<dbReference type="GO" id="GO:0005886">
    <property type="term" value="C:plasma membrane"/>
    <property type="evidence" value="ECO:0007669"/>
    <property type="project" value="UniProtKB-SubCell"/>
</dbReference>
<name>A0A7G7GAD2_9BACT</name>
<comment type="subcellular location">
    <subcellularLocation>
        <location evidence="1">Cell membrane</location>
        <topology evidence="1">Multi-pass membrane protein</topology>
    </subcellularLocation>
</comment>
<evidence type="ECO:0000256" key="1">
    <source>
        <dbReference type="ARBA" id="ARBA00004651"/>
    </source>
</evidence>
<dbReference type="Proteomes" id="UP000515237">
    <property type="component" value="Chromosome"/>
</dbReference>
<feature type="transmembrane region" description="Helical" evidence="8">
    <location>
        <begin position="253"/>
        <end position="277"/>
    </location>
</feature>
<keyword evidence="7 8" id="KW-0472">Membrane</keyword>
<keyword evidence="10" id="KW-1185">Reference proteome</keyword>
<evidence type="ECO:0000313" key="9">
    <source>
        <dbReference type="EMBL" id="QNF34116.1"/>
    </source>
</evidence>
<feature type="transmembrane region" description="Helical" evidence="8">
    <location>
        <begin position="227"/>
        <end position="246"/>
    </location>
</feature>
<evidence type="ECO:0000256" key="7">
    <source>
        <dbReference type="ARBA" id="ARBA00023136"/>
    </source>
</evidence>
<evidence type="ECO:0000256" key="4">
    <source>
        <dbReference type="ARBA" id="ARBA00022475"/>
    </source>
</evidence>
<dbReference type="KEGG" id="aswu:HUW51_15820"/>
<reference evidence="9 10" key="1">
    <citation type="journal article" date="2018" name="Int. J. Syst. Evol. Microbiol.">
        <title>Adhaeribacter swui sp. nov., isolated from wet mud.</title>
        <authorList>
            <person name="Kim D.U."/>
            <person name="Kim K.W."/>
            <person name="Kang M.S."/>
            <person name="Kim J.Y."/>
            <person name="Jang J.H."/>
            <person name="Kim M.K."/>
        </authorList>
    </citation>
    <scope>NUCLEOTIDE SEQUENCE [LARGE SCALE GENOMIC DNA]</scope>
    <source>
        <strain evidence="9 10">KCTC 52873</strain>
    </source>
</reference>
<dbReference type="PANTHER" id="PTHR21716">
    <property type="entry name" value="TRANSMEMBRANE PROTEIN"/>
    <property type="match status" value="1"/>
</dbReference>
<dbReference type="AlphaFoldDB" id="A0A7G7GAD2"/>
<feature type="transmembrane region" description="Helical" evidence="8">
    <location>
        <begin position="141"/>
        <end position="164"/>
    </location>
</feature>
<evidence type="ECO:0000256" key="5">
    <source>
        <dbReference type="ARBA" id="ARBA00022692"/>
    </source>
</evidence>
<evidence type="ECO:0000256" key="8">
    <source>
        <dbReference type="SAM" id="Phobius"/>
    </source>
</evidence>
<organism evidence="9 10">
    <name type="scientific">Adhaeribacter swui</name>
    <dbReference type="NCBI Taxonomy" id="2086471"/>
    <lineage>
        <taxon>Bacteria</taxon>
        <taxon>Pseudomonadati</taxon>
        <taxon>Bacteroidota</taxon>
        <taxon>Cytophagia</taxon>
        <taxon>Cytophagales</taxon>
        <taxon>Hymenobacteraceae</taxon>
        <taxon>Adhaeribacter</taxon>
    </lineage>
</organism>
<feature type="transmembrane region" description="Helical" evidence="8">
    <location>
        <begin position="30"/>
        <end position="46"/>
    </location>
</feature>
<evidence type="ECO:0000256" key="6">
    <source>
        <dbReference type="ARBA" id="ARBA00022989"/>
    </source>
</evidence>
<dbReference type="RefSeq" id="WP_185270597.1">
    <property type="nucleotide sequence ID" value="NZ_CP055156.1"/>
</dbReference>
<protein>
    <submittedName>
        <fullName evidence="9">AI-2E family transporter</fullName>
    </submittedName>
</protein>
<proteinExistence type="inferred from homology"/>
<dbReference type="Pfam" id="PF01594">
    <property type="entry name" value="AI-2E_transport"/>
    <property type="match status" value="1"/>
</dbReference>
<evidence type="ECO:0000256" key="3">
    <source>
        <dbReference type="ARBA" id="ARBA00022448"/>
    </source>
</evidence>
<evidence type="ECO:0000313" key="10">
    <source>
        <dbReference type="Proteomes" id="UP000515237"/>
    </source>
</evidence>
<gene>
    <name evidence="9" type="ORF">HUW51_15820</name>
</gene>
<dbReference type="PANTHER" id="PTHR21716:SF53">
    <property type="entry name" value="PERMEASE PERM-RELATED"/>
    <property type="match status" value="1"/>
</dbReference>
<evidence type="ECO:0000256" key="2">
    <source>
        <dbReference type="ARBA" id="ARBA00009773"/>
    </source>
</evidence>
<dbReference type="InterPro" id="IPR002549">
    <property type="entry name" value="AI-2E-like"/>
</dbReference>
<keyword evidence="4" id="KW-1003">Cell membrane</keyword>
<keyword evidence="5 8" id="KW-0812">Transmembrane</keyword>
<accession>A0A7G7GAD2</accession>